<name>A0ABT2YIX8_9BURK</name>
<dbReference type="RefSeq" id="WP_263572475.1">
    <property type="nucleotide sequence ID" value="NZ_JAJIRN010000008.1"/>
</dbReference>
<accession>A0ABT2YIX8</accession>
<dbReference type="InterPro" id="IPR029044">
    <property type="entry name" value="Nucleotide-diphossugar_trans"/>
</dbReference>
<evidence type="ECO:0000313" key="1">
    <source>
        <dbReference type="EMBL" id="MCV2369880.1"/>
    </source>
</evidence>
<proteinExistence type="predicted"/>
<evidence type="ECO:0008006" key="3">
    <source>
        <dbReference type="Google" id="ProtNLM"/>
    </source>
</evidence>
<dbReference type="EMBL" id="JAJIRN010000008">
    <property type="protein sequence ID" value="MCV2369880.1"/>
    <property type="molecule type" value="Genomic_DNA"/>
</dbReference>
<reference evidence="1 2" key="1">
    <citation type="submission" date="2021-11" db="EMBL/GenBank/DDBJ databases">
        <authorList>
            <person name="Liang Q."/>
            <person name="Mou H."/>
            <person name="Liu Z."/>
        </authorList>
    </citation>
    <scope>NUCLEOTIDE SEQUENCE [LARGE SCALE GENOMIC DNA]</scope>
    <source>
        <strain evidence="1 2">CHU3</strain>
    </source>
</reference>
<dbReference type="Proteomes" id="UP001209701">
    <property type="component" value="Unassembled WGS sequence"/>
</dbReference>
<organism evidence="1 2">
    <name type="scientific">Roseateles oligotrophus</name>
    <dbReference type="NCBI Taxonomy" id="1769250"/>
    <lineage>
        <taxon>Bacteria</taxon>
        <taxon>Pseudomonadati</taxon>
        <taxon>Pseudomonadota</taxon>
        <taxon>Betaproteobacteria</taxon>
        <taxon>Burkholderiales</taxon>
        <taxon>Sphaerotilaceae</taxon>
        <taxon>Roseateles</taxon>
    </lineage>
</organism>
<keyword evidence="2" id="KW-1185">Reference proteome</keyword>
<sequence>MTYQINSTTLGITPADEKLLRQHTLVSRLKKSSLLRSMWNAYRQLRAANKSRTRTKIDDGSRRNIIVIYRHVYISQDHNRFPQKSRPDSFSHDKCFHNLIESIENHSSKNTVKVIIYYNGTREEFLSDSLSKYLETIEINVQVFLLSTKSAVEAALVLLRETLSMDFDDKDIIYLLENDYLHHKDWVTEVLNAYASEIPFDYLSLYDHPDRYKIPKNYQGTELFNTGTRHWITAPSTCGSFLVQFDKLKRDFKYIYSTKNDHQMFSRLTGKLNRRLITPVPGLAVHCMAEHLDPVQRLEEYFKRQANE</sequence>
<protein>
    <recommendedName>
        <fullName evidence="3">Rhamnosyltransferase</fullName>
    </recommendedName>
</protein>
<dbReference type="SUPFAM" id="SSF53448">
    <property type="entry name" value="Nucleotide-diphospho-sugar transferases"/>
    <property type="match status" value="1"/>
</dbReference>
<evidence type="ECO:0000313" key="2">
    <source>
        <dbReference type="Proteomes" id="UP001209701"/>
    </source>
</evidence>
<gene>
    <name evidence="1" type="ORF">LNV07_17495</name>
</gene>
<comment type="caution">
    <text evidence="1">The sequence shown here is derived from an EMBL/GenBank/DDBJ whole genome shotgun (WGS) entry which is preliminary data.</text>
</comment>